<dbReference type="GO" id="GO:0006096">
    <property type="term" value="P:glycolytic process"/>
    <property type="evidence" value="ECO:0007669"/>
    <property type="project" value="UniProtKB-UniPathway"/>
</dbReference>
<keyword evidence="8" id="KW-1185">Reference proteome</keyword>
<evidence type="ECO:0000256" key="1">
    <source>
        <dbReference type="ARBA" id="ARBA00000441"/>
    </source>
</evidence>
<dbReference type="AlphaFoldDB" id="A0A5J9WVB0"/>
<evidence type="ECO:0000256" key="3">
    <source>
        <dbReference type="ARBA" id="ARBA00010387"/>
    </source>
</evidence>
<sequence length="372" mass="40305">MLLCLNVTLGGSWVSESRSSIHFFRHPSTMYCGKYRDELIKNAAYMGTPGKGILAADETNSTMGERLGNIGVDNTEENRRALRELMFCCHGALQCLSGVILFEETLYQKTKDGKPFVQVLTEGGVLPGIKVGKGTVEIAGTQTATQGNDDLGKRCASYYEAGARFAKLHAILRIDGADEPPSRLAVDLNARTLARFASICQENGLVPLLEPEVSAGGSHGIERCACVMETFLAACYKALNEHHVLLEGTLLKTNMVTPGRFSSEKVAPEVVAEYTVRALQRTVPAAMPAIFFLSGGQSEEEATMNLNAMNKLNCAKKPWSLSFAFGRALQVSMMKAWAGKKENVEKARAAFLIRCNANSQATLGTYFSDAAP</sequence>
<comment type="catalytic activity">
    <reaction evidence="1">
        <text>beta-D-fructose 1,6-bisphosphate = D-glyceraldehyde 3-phosphate + dihydroxyacetone phosphate</text>
        <dbReference type="Rhea" id="RHEA:14729"/>
        <dbReference type="ChEBI" id="CHEBI:32966"/>
        <dbReference type="ChEBI" id="CHEBI:57642"/>
        <dbReference type="ChEBI" id="CHEBI:59776"/>
        <dbReference type="EC" id="4.1.2.13"/>
    </reaction>
</comment>
<name>A0A5J9WVB0_9POAL</name>
<dbReference type="SUPFAM" id="SSF51569">
    <property type="entry name" value="Aldolase"/>
    <property type="match status" value="1"/>
</dbReference>
<evidence type="ECO:0000256" key="2">
    <source>
        <dbReference type="ARBA" id="ARBA00004714"/>
    </source>
</evidence>
<dbReference type="EMBL" id="RWGY01000002">
    <property type="protein sequence ID" value="TVU51104.1"/>
    <property type="molecule type" value="Genomic_DNA"/>
</dbReference>
<feature type="non-terminal residue" evidence="7">
    <location>
        <position position="1"/>
    </location>
</feature>
<evidence type="ECO:0000256" key="5">
    <source>
        <dbReference type="ARBA" id="ARBA00023152"/>
    </source>
</evidence>
<dbReference type="InterPro" id="IPR000741">
    <property type="entry name" value="FBA_I"/>
</dbReference>
<dbReference type="Proteomes" id="UP000324897">
    <property type="component" value="Chromosome 6"/>
</dbReference>
<accession>A0A5J9WVB0</accession>
<dbReference type="Gramene" id="TVU51104">
    <property type="protein sequence ID" value="TVU51104"/>
    <property type="gene ID" value="EJB05_02511"/>
</dbReference>
<comment type="pathway">
    <text evidence="2">Carbohydrate degradation; glycolysis; D-glyceraldehyde 3-phosphate and glycerone phosphate from D-glucose: step 4/4.</text>
</comment>
<evidence type="ECO:0000256" key="4">
    <source>
        <dbReference type="ARBA" id="ARBA00013068"/>
    </source>
</evidence>
<dbReference type="PANTHER" id="PTHR11627">
    <property type="entry name" value="FRUCTOSE-BISPHOSPHATE ALDOLASE"/>
    <property type="match status" value="1"/>
</dbReference>
<keyword evidence="5" id="KW-0324">Glycolysis</keyword>
<evidence type="ECO:0000313" key="8">
    <source>
        <dbReference type="Proteomes" id="UP000324897"/>
    </source>
</evidence>
<reference evidence="7 8" key="1">
    <citation type="journal article" date="2019" name="Sci. Rep.">
        <title>A high-quality genome of Eragrostis curvula grass provides insights into Poaceae evolution and supports new strategies to enhance forage quality.</title>
        <authorList>
            <person name="Carballo J."/>
            <person name="Santos B.A.C.M."/>
            <person name="Zappacosta D."/>
            <person name="Garbus I."/>
            <person name="Selva J.P."/>
            <person name="Gallo C.A."/>
            <person name="Diaz A."/>
            <person name="Albertini E."/>
            <person name="Caccamo M."/>
            <person name="Echenique V."/>
        </authorList>
    </citation>
    <scope>NUCLEOTIDE SEQUENCE [LARGE SCALE GENOMIC DNA]</scope>
    <source>
        <strain evidence="8">cv. Victoria</strain>
        <tissue evidence="7">Leaf</tissue>
    </source>
</reference>
<dbReference type="Pfam" id="PF00274">
    <property type="entry name" value="Glycolytic"/>
    <property type="match status" value="1"/>
</dbReference>
<dbReference type="NCBIfam" id="NF033379">
    <property type="entry name" value="FrucBisAld_I"/>
    <property type="match status" value="1"/>
</dbReference>
<keyword evidence="6" id="KW-0456">Lyase</keyword>
<dbReference type="CDD" id="cd00948">
    <property type="entry name" value="FBP_aldolase_I_a"/>
    <property type="match status" value="1"/>
</dbReference>
<protein>
    <recommendedName>
        <fullName evidence="4">fructose-bisphosphate aldolase</fullName>
        <ecNumber evidence="4">4.1.2.13</ecNumber>
    </recommendedName>
</protein>
<dbReference type="GO" id="GO:0004332">
    <property type="term" value="F:fructose-bisphosphate aldolase activity"/>
    <property type="evidence" value="ECO:0007669"/>
    <property type="project" value="UniProtKB-EC"/>
</dbReference>
<dbReference type="FunFam" id="3.20.20.70:FF:000140">
    <property type="entry name" value="Fructose-bisphosphate aldolase"/>
    <property type="match status" value="1"/>
</dbReference>
<comment type="caution">
    <text evidence="7">The sequence shown here is derived from an EMBL/GenBank/DDBJ whole genome shotgun (WGS) entry which is preliminary data.</text>
</comment>
<proteinExistence type="inferred from homology"/>
<dbReference type="InterPro" id="IPR013785">
    <property type="entry name" value="Aldolase_TIM"/>
</dbReference>
<dbReference type="UniPathway" id="UPA00109">
    <property type="reaction ID" value="UER00183"/>
</dbReference>
<dbReference type="Gene3D" id="3.20.20.70">
    <property type="entry name" value="Aldolase class I"/>
    <property type="match status" value="1"/>
</dbReference>
<dbReference type="OrthoDB" id="36455at2759"/>
<dbReference type="EC" id="4.1.2.13" evidence="4"/>
<evidence type="ECO:0000313" key="7">
    <source>
        <dbReference type="EMBL" id="TVU51104.1"/>
    </source>
</evidence>
<evidence type="ECO:0000256" key="6">
    <source>
        <dbReference type="ARBA" id="ARBA00023239"/>
    </source>
</evidence>
<organism evidence="7 8">
    <name type="scientific">Eragrostis curvula</name>
    <name type="common">weeping love grass</name>
    <dbReference type="NCBI Taxonomy" id="38414"/>
    <lineage>
        <taxon>Eukaryota</taxon>
        <taxon>Viridiplantae</taxon>
        <taxon>Streptophyta</taxon>
        <taxon>Embryophyta</taxon>
        <taxon>Tracheophyta</taxon>
        <taxon>Spermatophyta</taxon>
        <taxon>Magnoliopsida</taxon>
        <taxon>Liliopsida</taxon>
        <taxon>Poales</taxon>
        <taxon>Poaceae</taxon>
        <taxon>PACMAD clade</taxon>
        <taxon>Chloridoideae</taxon>
        <taxon>Eragrostideae</taxon>
        <taxon>Eragrostidinae</taxon>
        <taxon>Eragrostis</taxon>
    </lineage>
</organism>
<gene>
    <name evidence="7" type="ORF">EJB05_02511</name>
</gene>
<comment type="similarity">
    <text evidence="3">Belongs to the class I fructose-bisphosphate aldolase family.</text>
</comment>